<feature type="region of interest" description="Disordered" evidence="2">
    <location>
        <begin position="1036"/>
        <end position="1122"/>
    </location>
</feature>
<feature type="region of interest" description="Disordered" evidence="2">
    <location>
        <begin position="1159"/>
        <end position="1226"/>
    </location>
</feature>
<keyword evidence="1" id="KW-0175">Coiled coil</keyword>
<name>A0A3M7EMZ1_HORWE</name>
<evidence type="ECO:0000256" key="2">
    <source>
        <dbReference type="SAM" id="MobiDB-lite"/>
    </source>
</evidence>
<dbReference type="AlphaFoldDB" id="A0A3M7EMZ1"/>
<dbReference type="VEuPathDB" id="FungiDB:BTJ68_14002"/>
<organism evidence="3 4">
    <name type="scientific">Hortaea werneckii</name>
    <name type="common">Black yeast</name>
    <name type="synonym">Cladosporium werneckii</name>
    <dbReference type="NCBI Taxonomy" id="91943"/>
    <lineage>
        <taxon>Eukaryota</taxon>
        <taxon>Fungi</taxon>
        <taxon>Dikarya</taxon>
        <taxon>Ascomycota</taxon>
        <taxon>Pezizomycotina</taxon>
        <taxon>Dothideomycetes</taxon>
        <taxon>Dothideomycetidae</taxon>
        <taxon>Mycosphaerellales</taxon>
        <taxon>Teratosphaeriaceae</taxon>
        <taxon>Hortaea</taxon>
    </lineage>
</organism>
<feature type="coiled-coil region" evidence="1">
    <location>
        <begin position="182"/>
        <end position="251"/>
    </location>
</feature>
<dbReference type="Proteomes" id="UP000269276">
    <property type="component" value="Unassembled WGS sequence"/>
</dbReference>
<gene>
    <name evidence="3" type="ORF">D0863_01128</name>
</gene>
<feature type="compositionally biased region" description="Polar residues" evidence="2">
    <location>
        <begin position="1200"/>
        <end position="1226"/>
    </location>
</feature>
<dbReference type="PANTHER" id="PTHR23159">
    <property type="entry name" value="CENTROSOMAL PROTEIN 2"/>
    <property type="match status" value="1"/>
</dbReference>
<accession>A0A3M7EMZ1</accession>
<feature type="compositionally biased region" description="Low complexity" evidence="2">
    <location>
        <begin position="454"/>
        <end position="474"/>
    </location>
</feature>
<feature type="compositionally biased region" description="Polar residues" evidence="2">
    <location>
        <begin position="408"/>
        <end position="437"/>
    </location>
</feature>
<feature type="compositionally biased region" description="Basic residues" evidence="2">
    <location>
        <begin position="384"/>
        <end position="394"/>
    </location>
</feature>
<evidence type="ECO:0000313" key="4">
    <source>
        <dbReference type="Proteomes" id="UP000269276"/>
    </source>
</evidence>
<feature type="region of interest" description="Disordered" evidence="2">
    <location>
        <begin position="705"/>
        <end position="751"/>
    </location>
</feature>
<evidence type="ECO:0000256" key="1">
    <source>
        <dbReference type="SAM" id="Coils"/>
    </source>
</evidence>
<feature type="compositionally biased region" description="Polar residues" evidence="2">
    <location>
        <begin position="1055"/>
        <end position="1065"/>
    </location>
</feature>
<feature type="compositionally biased region" description="Polar residues" evidence="2">
    <location>
        <begin position="705"/>
        <end position="721"/>
    </location>
</feature>
<feature type="region of interest" description="Disordered" evidence="2">
    <location>
        <begin position="372"/>
        <end position="518"/>
    </location>
</feature>
<protein>
    <submittedName>
        <fullName evidence="3">Uncharacterized protein</fullName>
    </submittedName>
</protein>
<feature type="compositionally biased region" description="Basic and acidic residues" evidence="2">
    <location>
        <begin position="1083"/>
        <end position="1108"/>
    </location>
</feature>
<evidence type="ECO:0000313" key="3">
    <source>
        <dbReference type="EMBL" id="RMY77767.1"/>
    </source>
</evidence>
<dbReference type="PANTHER" id="PTHR23159:SF31">
    <property type="entry name" value="CENTROSOME-ASSOCIATED PROTEIN CEP250 ISOFORM X1"/>
    <property type="match status" value="1"/>
</dbReference>
<feature type="coiled-coil region" evidence="1">
    <location>
        <begin position="109"/>
        <end position="150"/>
    </location>
</feature>
<proteinExistence type="predicted"/>
<reference evidence="3 4" key="1">
    <citation type="journal article" date="2018" name="BMC Genomics">
        <title>Genomic evidence for intraspecific hybridization in a clonal and extremely halotolerant yeast.</title>
        <authorList>
            <person name="Gostincar C."/>
            <person name="Stajich J.E."/>
            <person name="Zupancic J."/>
            <person name="Zalar P."/>
            <person name="Gunde-Cimerman N."/>
        </authorList>
    </citation>
    <scope>NUCLEOTIDE SEQUENCE [LARGE SCALE GENOMIC DNA]</scope>
    <source>
        <strain evidence="3 4">EXF-2682</strain>
    </source>
</reference>
<feature type="coiled-coil region" evidence="1">
    <location>
        <begin position="306"/>
        <end position="340"/>
    </location>
</feature>
<comment type="caution">
    <text evidence="3">The sequence shown here is derived from an EMBL/GenBank/DDBJ whole genome shotgun (WGS) entry which is preliminary data.</text>
</comment>
<feature type="compositionally biased region" description="Basic and acidic residues" evidence="2">
    <location>
        <begin position="479"/>
        <end position="488"/>
    </location>
</feature>
<dbReference type="OrthoDB" id="4088568at2759"/>
<sequence length="1226" mass="134369">MADSAIQSFLASYGQSERSVTDNIPHPPASCCCGNRACAYLTHNQNALADLERDVRTAAQLGQVRVVVLCPRPTSRYELEPRPLQSVDQGTSALTFSLQALLMRHEAYIAESEKERKAMMAHIESLEAEKQAMEEKNANVIEENRGLLDQLETLNSAASEADSQVINLQATLQSTQLELQRLSGLAARTERLEQQLGDYEREQVTWQAAMESQEEATKSAVRRWQQAERDVADMQEQVERIEREARQEQERHTEVVGRMERRHAVERELDSAAGRLKGAAATRNKGQEPVSNSVVSHFVKDILSDNANLQMGIVELREMLQNSNDEVETLRRQLSEHQAIPDEGNRDAVVPQRPDLREELNRASSQELHVHHHYHAPPSANKKPALRRPKKKRYGVLAPGQFTPPCSGYSTPRSSMSYGTASSAATILQQTSVSIPHTSRKDKRFSTQSNQTYQSMLSSSGPSSPQSSANCASSMFDRVFSDAGHESSRPTSPDTTDGPDSPVWAPSNPKRSSMGAMRTVSAPTVHRRGIMPGAAQPSMDSVLGTSVDEAFDLNSTSAVIPEEEESDWRDDVSAAPELDSSITSPLSDELLDPIHEHGYYRPPIRRAASHESLLSVHGMDIHTLKARPSQLLAGGFGGRSFTSGAVISDATAHAARPAAISRPSDSGKSLLSGVAAERRPMNRPSLGSKVGGWVFGRWATAPSQSTADECSISSSESTTQDRSADTLPGFQKDTDATSKKPKAPKMRPPGINQPGPIFGFPAEVRQQHLPILKTLDEEELKKANAMNESDLEMDSSQAGDMLAEGVEPSSDFKIVTVGRAALPARKGVQSDFYQDLKIAEDPVAPLWQLPTDRHTHNGRSVATIIHSPEGKLFVKTCQLFGRNWQCESQDALPSEAKTLTPYSLALLVKLGKLSKWTKKERVYGHGVLMQEWKARLQAYGYPSESSGRNMVRLQVTGGPRAEIDFCESFIEENDQGITLADVQNAIGVLKGPRLLAKAEEQTATILNGRRESQVRGDHPTYSMTLPIRNHQMSLGQQNAEASLAVPPSVAESAPGTATSNPSGDANTPEDRNRSVQQQILAEKAVRRTRDRLRDSRSTGQVEHQREARPASAEDEQYSKLSQSERNAFNQVTWMLDARLNMEQKPRTLSRKKTKKLEAMVRSGGRKKGEAATLPSERFGVAGLRTPTPGLSEQGPVGSSRGESASQPEGSLHSGSVQDTEMNAETF</sequence>
<dbReference type="EMBL" id="QWIP01000020">
    <property type="protein sequence ID" value="RMY77767.1"/>
    <property type="molecule type" value="Genomic_DNA"/>
</dbReference>